<dbReference type="PROSITE" id="PS50231">
    <property type="entry name" value="RICIN_B_LECTIN"/>
    <property type="match status" value="1"/>
</dbReference>
<feature type="domain" description="Ricin B lectin" evidence="2">
    <location>
        <begin position="38"/>
        <end position="158"/>
    </location>
</feature>
<keyword evidence="1" id="KW-0732">Signal</keyword>
<evidence type="ECO:0000259" key="2">
    <source>
        <dbReference type="SMART" id="SM00458"/>
    </source>
</evidence>
<dbReference type="InterPro" id="IPR035992">
    <property type="entry name" value="Ricin_B-like_lectins"/>
</dbReference>
<proteinExistence type="predicted"/>
<dbReference type="PANTHER" id="PTHR40469">
    <property type="entry name" value="SECRETED GLYCOSYL HYDROLASE"/>
    <property type="match status" value="1"/>
</dbReference>
<dbReference type="EMBL" id="JANFNH010000031">
    <property type="protein sequence ID" value="MCQ4044717.1"/>
    <property type="molecule type" value="Genomic_DNA"/>
</dbReference>
<sequence length="159" mass="16398">MTSLLASTVLLTAPAAAQAAQVPSGRTIHNAPAAPSVTGRITGVGGWCVDVAGANTANGTPIQQYRCNGTAAQQWTVGTDGTLRALGKCMDVYGGGTRPNTAVQLYDCNGTGAQHWAVRAGNMLMNPQSGLCLSSNGYGIQLYIWRCIPTPGGIWHLPA</sequence>
<dbReference type="Proteomes" id="UP001206206">
    <property type="component" value="Unassembled WGS sequence"/>
</dbReference>
<dbReference type="SUPFAM" id="SSF50370">
    <property type="entry name" value="Ricin B-like lectins"/>
    <property type="match status" value="1"/>
</dbReference>
<keyword evidence="4" id="KW-1185">Reference proteome</keyword>
<name>A0ABT1PH83_9ACTN</name>
<organism evidence="3 4">
    <name type="scientific">Streptantibioticus rubrisoli</name>
    <dbReference type="NCBI Taxonomy" id="1387313"/>
    <lineage>
        <taxon>Bacteria</taxon>
        <taxon>Bacillati</taxon>
        <taxon>Actinomycetota</taxon>
        <taxon>Actinomycetes</taxon>
        <taxon>Kitasatosporales</taxon>
        <taxon>Streptomycetaceae</taxon>
        <taxon>Streptantibioticus</taxon>
    </lineage>
</organism>
<dbReference type="SMART" id="SM00458">
    <property type="entry name" value="RICIN"/>
    <property type="match status" value="1"/>
</dbReference>
<feature type="chain" id="PRO_5047135939" evidence="1">
    <location>
        <begin position="20"/>
        <end position="159"/>
    </location>
</feature>
<evidence type="ECO:0000313" key="3">
    <source>
        <dbReference type="EMBL" id="MCQ4044717.1"/>
    </source>
</evidence>
<comment type="caution">
    <text evidence="3">The sequence shown here is derived from an EMBL/GenBank/DDBJ whole genome shotgun (WGS) entry which is preliminary data.</text>
</comment>
<dbReference type="Pfam" id="PF00652">
    <property type="entry name" value="Ricin_B_lectin"/>
    <property type="match status" value="1"/>
</dbReference>
<dbReference type="RefSeq" id="WP_255930705.1">
    <property type="nucleotide sequence ID" value="NZ_JANFNH010000031.1"/>
</dbReference>
<reference evidence="3 4" key="1">
    <citation type="submission" date="2022-06" db="EMBL/GenBank/DDBJ databases">
        <title>Draft genome sequence of type strain Streptomyces rubrisoli DSM 42083.</title>
        <authorList>
            <person name="Duangmal K."/>
            <person name="Klaysubun C."/>
        </authorList>
    </citation>
    <scope>NUCLEOTIDE SEQUENCE [LARGE SCALE GENOMIC DNA]</scope>
    <source>
        <strain evidence="3 4">DSM 42083</strain>
    </source>
</reference>
<dbReference type="Gene3D" id="2.80.10.50">
    <property type="match status" value="1"/>
</dbReference>
<feature type="signal peptide" evidence="1">
    <location>
        <begin position="1"/>
        <end position="19"/>
    </location>
</feature>
<dbReference type="PANTHER" id="PTHR40469:SF2">
    <property type="entry name" value="GALACTOSE-BINDING DOMAIN-LIKE SUPERFAMILY PROTEIN"/>
    <property type="match status" value="1"/>
</dbReference>
<accession>A0ABT1PH83</accession>
<evidence type="ECO:0000313" key="4">
    <source>
        <dbReference type="Proteomes" id="UP001206206"/>
    </source>
</evidence>
<evidence type="ECO:0000256" key="1">
    <source>
        <dbReference type="SAM" id="SignalP"/>
    </source>
</evidence>
<gene>
    <name evidence="3" type="ORF">NON19_22460</name>
</gene>
<protein>
    <submittedName>
        <fullName evidence="3">Ricin-type beta-trefoil lectin domain protein</fullName>
    </submittedName>
</protein>
<dbReference type="InterPro" id="IPR000772">
    <property type="entry name" value="Ricin_B_lectin"/>
</dbReference>